<gene>
    <name evidence="1" type="ORF">ASPCAL14639</name>
</gene>
<name>A0A0U5GGF7_ASPCI</name>
<dbReference type="AlphaFoldDB" id="A0A0U5GGF7"/>
<proteinExistence type="predicted"/>
<organism evidence="1 2">
    <name type="scientific">Aspergillus calidoustus</name>
    <dbReference type="NCBI Taxonomy" id="454130"/>
    <lineage>
        <taxon>Eukaryota</taxon>
        <taxon>Fungi</taxon>
        <taxon>Dikarya</taxon>
        <taxon>Ascomycota</taxon>
        <taxon>Pezizomycotina</taxon>
        <taxon>Eurotiomycetes</taxon>
        <taxon>Eurotiomycetidae</taxon>
        <taxon>Eurotiales</taxon>
        <taxon>Aspergillaceae</taxon>
        <taxon>Aspergillus</taxon>
        <taxon>Aspergillus subgen. Nidulantes</taxon>
    </lineage>
</organism>
<protein>
    <submittedName>
        <fullName evidence="1">Uncharacterized protein</fullName>
    </submittedName>
</protein>
<dbReference type="Proteomes" id="UP000054771">
    <property type="component" value="Unassembled WGS sequence"/>
</dbReference>
<dbReference type="OrthoDB" id="3469466at2759"/>
<accession>A0A0U5GGF7</accession>
<evidence type="ECO:0000313" key="1">
    <source>
        <dbReference type="EMBL" id="CEL11538.1"/>
    </source>
</evidence>
<dbReference type="STRING" id="454130.A0A0U5GGF7"/>
<dbReference type="EMBL" id="CDMC01000027">
    <property type="protein sequence ID" value="CEL11538.1"/>
    <property type="molecule type" value="Genomic_DNA"/>
</dbReference>
<reference evidence="2" key="1">
    <citation type="journal article" date="2016" name="Genome Announc.">
        <title>Draft genome sequences of fungus Aspergillus calidoustus.</title>
        <authorList>
            <person name="Horn F."/>
            <person name="Linde J."/>
            <person name="Mattern D.J."/>
            <person name="Walther G."/>
            <person name="Guthke R."/>
            <person name="Scherlach K."/>
            <person name="Martin K."/>
            <person name="Brakhage A.A."/>
            <person name="Petzke L."/>
            <person name="Valiante V."/>
        </authorList>
    </citation>
    <scope>NUCLEOTIDE SEQUENCE [LARGE SCALE GENOMIC DNA]</scope>
    <source>
        <strain evidence="2">SF006504</strain>
    </source>
</reference>
<evidence type="ECO:0000313" key="2">
    <source>
        <dbReference type="Proteomes" id="UP000054771"/>
    </source>
</evidence>
<keyword evidence="2" id="KW-1185">Reference proteome</keyword>
<sequence length="230" mass="25591">MCSRRVAASLPVCRCGKNVAIVPSKPLAAAPVGQPTRQSLPQLQPKPCLSEADLIMVMCPQCLGIRMDAVRAMPLSRTYEIATSQLDPFFTDRSQAGSSFDLLLHHCVHVLWPMARPTEFSERSLKAYLDPARNPMVMQSMLYSASLHFDALRRIHGVTGRLLSGTHPLRLKGSMMNQVRKKLSTLNSANMHEDWVDDILMSILYLPANENIDQIGRPEKSPLAAPFRSL</sequence>